<feature type="domain" description="G-protein coupled receptors family 1 profile" evidence="12">
    <location>
        <begin position="78"/>
        <end position="329"/>
    </location>
</feature>
<dbReference type="AlphaFoldDB" id="A0A3S2N121"/>
<dbReference type="InterPro" id="IPR047143">
    <property type="entry name" value="GPER1-like"/>
</dbReference>
<feature type="transmembrane region" description="Helical" evidence="11">
    <location>
        <begin position="270"/>
        <end position="291"/>
    </location>
</feature>
<evidence type="ECO:0000256" key="4">
    <source>
        <dbReference type="ARBA" id="ARBA00022989"/>
    </source>
</evidence>
<feature type="region of interest" description="Disordered" evidence="10">
    <location>
        <begin position="353"/>
        <end position="389"/>
    </location>
</feature>
<feature type="transmembrane region" description="Helical" evidence="11">
    <location>
        <begin position="222"/>
        <end position="249"/>
    </location>
</feature>
<dbReference type="PANTHER" id="PTHR24226">
    <property type="entry name" value="G-PROTEIN COUPLED RECEPTOR 182 AND ESTROGEN RECEPTOR 1"/>
    <property type="match status" value="1"/>
</dbReference>
<keyword evidence="4 11" id="KW-1133">Transmembrane helix</keyword>
<dbReference type="EMBL" id="CM012443">
    <property type="protein sequence ID" value="RVE71087.1"/>
    <property type="molecule type" value="Genomic_DNA"/>
</dbReference>
<feature type="transmembrane region" description="Helical" evidence="11">
    <location>
        <begin position="139"/>
        <end position="157"/>
    </location>
</feature>
<dbReference type="PROSITE" id="PS00237">
    <property type="entry name" value="G_PROTEIN_RECEP_F1_1"/>
    <property type="match status" value="1"/>
</dbReference>
<sequence length="389" mass="44923">MASRERRTQRHFWSRRPRSALICHHAENMSIHESNHSLEHYNSTPWFVYECTIELNTNHKRIALFLLYLFIFIVGLLENLLVVWVNWRRRHSANGVLFCIINVSLSDLIVIVILPFFMLEVSMDRVWLWGRFLCKVTNLIYVVNFYSSSFFLAFMTLERYLSLARPSSPSVFPVMGRQRWLLCGGLWLFSLFLALVENVHVDLLEWEEPGCYMIPEFSHTEWYVSVAVLCLVFQFLGPGAVIVTCNLLIARAVRTAPDVQGRRDVWLVHVYSLVFVVCWLPLHLVMIMMIIDDLNPFMFSCDTVEVLYFSFSAVQCLSLFHCVANPLLYNFLSKSFRNNLINTVIDHIPRQAAANQAEAKPNTPNGGEGDLGKQRKRSDASTSQSDVEA</sequence>
<feature type="transmembrane region" description="Helical" evidence="11">
    <location>
        <begin position="96"/>
        <end position="119"/>
    </location>
</feature>
<feature type="transmembrane region" description="Helical" evidence="11">
    <location>
        <begin position="306"/>
        <end position="328"/>
    </location>
</feature>
<gene>
    <name evidence="13" type="ORF">OJAV_G00071080</name>
</gene>
<evidence type="ECO:0000256" key="3">
    <source>
        <dbReference type="ARBA" id="ARBA00022692"/>
    </source>
</evidence>
<feature type="compositionally biased region" description="Polar residues" evidence="10">
    <location>
        <begin position="380"/>
        <end position="389"/>
    </location>
</feature>
<proteinExistence type="inferred from homology"/>
<feature type="transmembrane region" description="Helical" evidence="11">
    <location>
        <begin position="62"/>
        <end position="84"/>
    </location>
</feature>
<evidence type="ECO:0000256" key="5">
    <source>
        <dbReference type="ARBA" id="ARBA00023040"/>
    </source>
</evidence>
<comment type="similarity">
    <text evidence="9">Belongs to the G-protein coupled receptor 1 family.</text>
</comment>
<evidence type="ECO:0000256" key="9">
    <source>
        <dbReference type="RuleBase" id="RU000688"/>
    </source>
</evidence>
<feature type="compositionally biased region" description="Basic and acidic residues" evidence="10">
    <location>
        <begin position="370"/>
        <end position="379"/>
    </location>
</feature>
<dbReference type="PANTHER" id="PTHR24226:SF0">
    <property type="entry name" value="G-PROTEIN COUPLED RECEPTOR 182"/>
    <property type="match status" value="1"/>
</dbReference>
<keyword evidence="14" id="KW-1185">Reference proteome</keyword>
<evidence type="ECO:0000256" key="8">
    <source>
        <dbReference type="ARBA" id="ARBA00023224"/>
    </source>
</evidence>
<protein>
    <recommendedName>
        <fullName evidence="12">G-protein coupled receptors family 1 profile domain-containing protein</fullName>
    </recommendedName>
</protein>
<evidence type="ECO:0000256" key="6">
    <source>
        <dbReference type="ARBA" id="ARBA00023136"/>
    </source>
</evidence>
<dbReference type="PRINTS" id="PR00643">
    <property type="entry name" value="G10DORPHANR"/>
</dbReference>
<dbReference type="GO" id="GO:0004930">
    <property type="term" value="F:G protein-coupled receptor activity"/>
    <property type="evidence" value="ECO:0007669"/>
    <property type="project" value="UniProtKB-KW"/>
</dbReference>
<keyword evidence="3 9" id="KW-0812">Transmembrane</keyword>
<keyword evidence="7 9" id="KW-0675">Receptor</keyword>
<evidence type="ECO:0000256" key="2">
    <source>
        <dbReference type="ARBA" id="ARBA00022475"/>
    </source>
</evidence>
<organism evidence="13 14">
    <name type="scientific">Oryzias javanicus</name>
    <name type="common">Javanese ricefish</name>
    <name type="synonym">Aplocheilus javanicus</name>
    <dbReference type="NCBI Taxonomy" id="123683"/>
    <lineage>
        <taxon>Eukaryota</taxon>
        <taxon>Metazoa</taxon>
        <taxon>Chordata</taxon>
        <taxon>Craniata</taxon>
        <taxon>Vertebrata</taxon>
        <taxon>Euteleostomi</taxon>
        <taxon>Actinopterygii</taxon>
        <taxon>Neopterygii</taxon>
        <taxon>Teleostei</taxon>
        <taxon>Neoteleostei</taxon>
        <taxon>Acanthomorphata</taxon>
        <taxon>Ovalentaria</taxon>
        <taxon>Atherinomorphae</taxon>
        <taxon>Beloniformes</taxon>
        <taxon>Adrianichthyidae</taxon>
        <taxon>Oryziinae</taxon>
        <taxon>Oryzias</taxon>
    </lineage>
</organism>
<accession>A0A3S2N121</accession>
<evidence type="ECO:0000259" key="12">
    <source>
        <dbReference type="PROSITE" id="PS50262"/>
    </source>
</evidence>
<dbReference type="GO" id="GO:0005886">
    <property type="term" value="C:plasma membrane"/>
    <property type="evidence" value="ECO:0007669"/>
    <property type="project" value="UniProtKB-SubCell"/>
</dbReference>
<evidence type="ECO:0000313" key="13">
    <source>
        <dbReference type="EMBL" id="RVE71087.1"/>
    </source>
</evidence>
<evidence type="ECO:0000256" key="11">
    <source>
        <dbReference type="SAM" id="Phobius"/>
    </source>
</evidence>
<reference evidence="13 14" key="2">
    <citation type="submission" date="2019-01" db="EMBL/GenBank/DDBJ databases">
        <title>A chromosome length genome reference of the Java medaka (oryzias javanicus).</title>
        <authorList>
            <person name="Herpin A."/>
            <person name="Takehana Y."/>
            <person name="Naruse K."/>
            <person name="Ansai S."/>
            <person name="Kawaguchi M."/>
        </authorList>
    </citation>
    <scope>NUCLEOTIDE SEQUENCE [LARGE SCALE GENOMIC DNA]</scope>
    <source>
        <strain evidence="13">RS831</strain>
        <tissue evidence="13">Whole body</tissue>
    </source>
</reference>
<comment type="subcellular location">
    <subcellularLocation>
        <location evidence="1">Cell membrane</location>
        <topology evidence="1">Multi-pass membrane protein</topology>
    </subcellularLocation>
</comment>
<dbReference type="InterPro" id="IPR017452">
    <property type="entry name" value="GPCR_Rhodpsn_7TM"/>
</dbReference>
<dbReference type="InterPro" id="IPR001350">
    <property type="entry name" value="G10D_rcpt"/>
</dbReference>
<evidence type="ECO:0000256" key="1">
    <source>
        <dbReference type="ARBA" id="ARBA00004651"/>
    </source>
</evidence>
<evidence type="ECO:0000256" key="7">
    <source>
        <dbReference type="ARBA" id="ARBA00023170"/>
    </source>
</evidence>
<evidence type="ECO:0000256" key="10">
    <source>
        <dbReference type="SAM" id="MobiDB-lite"/>
    </source>
</evidence>
<dbReference type="InterPro" id="IPR000276">
    <property type="entry name" value="GPCR_Rhodpsn"/>
</dbReference>
<keyword evidence="5 9" id="KW-0297">G-protein coupled receptor</keyword>
<dbReference type="PRINTS" id="PR00237">
    <property type="entry name" value="GPCRRHODOPSN"/>
</dbReference>
<reference evidence="13 14" key="1">
    <citation type="submission" date="2018-11" db="EMBL/GenBank/DDBJ databases">
        <authorList>
            <person name="Lopez-Roques C."/>
            <person name="Donnadieu C."/>
            <person name="Bouchez O."/>
            <person name="Klopp C."/>
            <person name="Cabau C."/>
            <person name="Zahm M."/>
        </authorList>
    </citation>
    <scope>NUCLEOTIDE SEQUENCE [LARGE SCALE GENOMIC DNA]</scope>
    <source>
        <strain evidence="13">RS831</strain>
        <tissue evidence="13">Whole body</tissue>
    </source>
</reference>
<keyword evidence="2" id="KW-1003">Cell membrane</keyword>
<dbReference type="SUPFAM" id="SSF81321">
    <property type="entry name" value="Family A G protein-coupled receptor-like"/>
    <property type="match status" value="1"/>
</dbReference>
<dbReference type="OrthoDB" id="5963140at2759"/>
<dbReference type="Gene3D" id="1.20.1070.10">
    <property type="entry name" value="Rhodopsin 7-helix transmembrane proteins"/>
    <property type="match status" value="1"/>
</dbReference>
<evidence type="ECO:0000313" key="14">
    <source>
        <dbReference type="Proteomes" id="UP000283210"/>
    </source>
</evidence>
<dbReference type="Proteomes" id="UP000283210">
    <property type="component" value="Chromosome 7"/>
</dbReference>
<name>A0A3S2N121_ORYJA</name>
<dbReference type="PROSITE" id="PS50262">
    <property type="entry name" value="G_PROTEIN_RECEP_F1_2"/>
    <property type="match status" value="1"/>
</dbReference>
<keyword evidence="8 9" id="KW-0807">Transducer</keyword>
<dbReference type="Pfam" id="PF00001">
    <property type="entry name" value="7tm_1"/>
    <property type="match status" value="1"/>
</dbReference>
<keyword evidence="6 11" id="KW-0472">Membrane</keyword>